<dbReference type="Proteomes" id="UP000219621">
    <property type="component" value="Unassembled WGS sequence"/>
</dbReference>
<dbReference type="PANTHER" id="PTHR33835">
    <property type="entry name" value="YALI0C07656P"/>
    <property type="match status" value="1"/>
</dbReference>
<keyword evidence="2" id="KW-1185">Reference proteome</keyword>
<sequence>MTMTAAPDPLAEGLWTLEGRFTTMGLPISSRTTLVRLADGSLAVVNPGPLPAAAERAVAALGRPAVLFCPNRFHHLFAADWKRAWPQARLWAAPGLAEKEPALPVDAVLGRDAPGPWAAELEPLPIDGMPRLAEWWFFHAASETLVVTDVLARVGPRQPWFLRLWAGLNGSRGGRLAVPRWLRAVLLKDRAAAGRSMAVALARRPRRLVVAHGDPLGDEAAAEVRAALDGFPLGDGS</sequence>
<gene>
    <name evidence="1" type="ORF">SAMN05421508_106285</name>
</gene>
<evidence type="ECO:0008006" key="3">
    <source>
        <dbReference type="Google" id="ProtNLM"/>
    </source>
</evidence>
<dbReference type="RefSeq" id="WP_097280037.1">
    <property type="nucleotide sequence ID" value="NZ_OCNJ01000006.1"/>
</dbReference>
<dbReference type="InterPro" id="IPR025638">
    <property type="entry name" value="DUF4336"/>
</dbReference>
<dbReference type="Pfam" id="PF14234">
    <property type="entry name" value="DUF4336"/>
    <property type="match status" value="1"/>
</dbReference>
<evidence type="ECO:0000313" key="2">
    <source>
        <dbReference type="Proteomes" id="UP000219621"/>
    </source>
</evidence>
<organism evidence="1 2">
    <name type="scientific">Caenispirillum bisanense</name>
    <dbReference type="NCBI Taxonomy" id="414052"/>
    <lineage>
        <taxon>Bacteria</taxon>
        <taxon>Pseudomonadati</taxon>
        <taxon>Pseudomonadota</taxon>
        <taxon>Alphaproteobacteria</taxon>
        <taxon>Rhodospirillales</taxon>
        <taxon>Novispirillaceae</taxon>
        <taxon>Caenispirillum</taxon>
    </lineage>
</organism>
<dbReference type="InterPro" id="IPR036866">
    <property type="entry name" value="RibonucZ/Hydroxyglut_hydro"/>
</dbReference>
<dbReference type="PANTHER" id="PTHR33835:SF1">
    <property type="entry name" value="METALLO-BETA-LACTAMASE DOMAIN-CONTAINING PROTEIN"/>
    <property type="match status" value="1"/>
</dbReference>
<dbReference type="AlphaFoldDB" id="A0A286GNN0"/>
<accession>A0A286GNN0</accession>
<dbReference type="OrthoDB" id="450111at2"/>
<dbReference type="SUPFAM" id="SSF56281">
    <property type="entry name" value="Metallo-hydrolase/oxidoreductase"/>
    <property type="match status" value="1"/>
</dbReference>
<protein>
    <recommendedName>
        <fullName evidence="3">DUF4336 domain-containing protein</fullName>
    </recommendedName>
</protein>
<reference evidence="1 2" key="1">
    <citation type="submission" date="2017-09" db="EMBL/GenBank/DDBJ databases">
        <authorList>
            <person name="Ehlers B."/>
            <person name="Leendertz F.H."/>
        </authorList>
    </citation>
    <scope>NUCLEOTIDE SEQUENCE [LARGE SCALE GENOMIC DNA]</scope>
    <source>
        <strain evidence="1 2">USBA 140</strain>
    </source>
</reference>
<proteinExistence type="predicted"/>
<evidence type="ECO:0000313" key="1">
    <source>
        <dbReference type="EMBL" id="SOD97161.1"/>
    </source>
</evidence>
<name>A0A286GNN0_9PROT</name>
<dbReference type="EMBL" id="OCNJ01000006">
    <property type="protein sequence ID" value="SOD97161.1"/>
    <property type="molecule type" value="Genomic_DNA"/>
</dbReference>